<protein>
    <recommendedName>
        <fullName evidence="5">Vesicle tethering protein Uso1/P115-like head domain-containing protein</fullName>
    </recommendedName>
</protein>
<evidence type="ECO:0000259" key="5">
    <source>
        <dbReference type="Pfam" id="PF04869"/>
    </source>
</evidence>
<accession>A0A0W4ZS66</accession>
<dbReference type="GO" id="GO:0006888">
    <property type="term" value="P:endoplasmic reticulum to Golgi vesicle-mediated transport"/>
    <property type="evidence" value="ECO:0007669"/>
    <property type="project" value="TreeGrafter"/>
</dbReference>
<keyword evidence="3 4" id="KW-0175">Coiled coil</keyword>
<dbReference type="GeneID" id="28939808"/>
<dbReference type="AlphaFoldDB" id="A0A0W4ZS66"/>
<dbReference type="STRING" id="1408657.A0A0W4ZS66"/>
<dbReference type="GO" id="GO:0005795">
    <property type="term" value="C:Golgi stack"/>
    <property type="evidence" value="ECO:0007669"/>
    <property type="project" value="TreeGrafter"/>
</dbReference>
<dbReference type="PANTHER" id="PTHR10013">
    <property type="entry name" value="GENERAL VESICULAR TRANSPORT FACTOR P115"/>
    <property type="match status" value="1"/>
</dbReference>
<evidence type="ECO:0000256" key="3">
    <source>
        <dbReference type="ARBA" id="ARBA00023054"/>
    </source>
</evidence>
<keyword evidence="7" id="KW-1185">Reference proteome</keyword>
<dbReference type="Proteomes" id="UP000053447">
    <property type="component" value="Unassembled WGS sequence"/>
</dbReference>
<keyword evidence="2" id="KW-0333">Golgi apparatus</keyword>
<organism evidence="6 7">
    <name type="scientific">Pneumocystis jirovecii (strain RU7)</name>
    <name type="common">Human pneumocystis pneumonia agent</name>
    <dbReference type="NCBI Taxonomy" id="1408657"/>
    <lineage>
        <taxon>Eukaryota</taxon>
        <taxon>Fungi</taxon>
        <taxon>Dikarya</taxon>
        <taxon>Ascomycota</taxon>
        <taxon>Taphrinomycotina</taxon>
        <taxon>Pneumocystomycetes</taxon>
        <taxon>Pneumocystaceae</taxon>
        <taxon>Pneumocystis</taxon>
    </lineage>
</organism>
<dbReference type="VEuPathDB" id="FungiDB:T551_01290"/>
<evidence type="ECO:0000256" key="1">
    <source>
        <dbReference type="ARBA" id="ARBA00004555"/>
    </source>
</evidence>
<comment type="caution">
    <text evidence="6">The sequence shown here is derived from an EMBL/GenBank/DDBJ whole genome shotgun (WGS) entry which is preliminary data.</text>
</comment>
<dbReference type="SUPFAM" id="SSF48371">
    <property type="entry name" value="ARM repeat"/>
    <property type="match status" value="2"/>
</dbReference>
<dbReference type="eggNOG" id="KOG0946">
    <property type="taxonomic scope" value="Eukaryota"/>
</dbReference>
<evidence type="ECO:0000313" key="6">
    <source>
        <dbReference type="EMBL" id="KTW31217.1"/>
    </source>
</evidence>
<evidence type="ECO:0000313" key="7">
    <source>
        <dbReference type="Proteomes" id="UP000053447"/>
    </source>
</evidence>
<proteinExistence type="predicted"/>
<dbReference type="GO" id="GO:0012507">
    <property type="term" value="C:ER to Golgi transport vesicle membrane"/>
    <property type="evidence" value="ECO:0007669"/>
    <property type="project" value="TreeGrafter"/>
</dbReference>
<name>A0A0W4ZS66_PNEJ7</name>
<dbReference type="PANTHER" id="PTHR10013:SF0">
    <property type="entry name" value="GENERAL VESICULAR TRANSPORT FACTOR P115"/>
    <property type="match status" value="1"/>
</dbReference>
<dbReference type="Pfam" id="PF04869">
    <property type="entry name" value="Uso1_p115_head"/>
    <property type="match status" value="1"/>
</dbReference>
<dbReference type="GO" id="GO:0048280">
    <property type="term" value="P:vesicle fusion with Golgi apparatus"/>
    <property type="evidence" value="ECO:0007669"/>
    <property type="project" value="InterPro"/>
</dbReference>
<dbReference type="Gene3D" id="1.25.10.10">
    <property type="entry name" value="Leucine-rich Repeat Variant"/>
    <property type="match status" value="1"/>
</dbReference>
<dbReference type="GO" id="GO:0048211">
    <property type="term" value="P:Golgi vesicle docking"/>
    <property type="evidence" value="ECO:0007669"/>
    <property type="project" value="TreeGrafter"/>
</dbReference>
<dbReference type="InterPro" id="IPR011989">
    <property type="entry name" value="ARM-like"/>
</dbReference>
<evidence type="ECO:0000256" key="2">
    <source>
        <dbReference type="ARBA" id="ARBA00023034"/>
    </source>
</evidence>
<dbReference type="RefSeq" id="XP_018230207.1">
    <property type="nucleotide sequence ID" value="XM_018373553.1"/>
</dbReference>
<dbReference type="EMBL" id="LFWA01000005">
    <property type="protein sequence ID" value="KTW31217.1"/>
    <property type="molecule type" value="Genomic_DNA"/>
</dbReference>
<feature type="coiled-coil region" evidence="4">
    <location>
        <begin position="807"/>
        <end position="873"/>
    </location>
</feature>
<comment type="subcellular location">
    <subcellularLocation>
        <location evidence="1">Golgi apparatus</location>
    </subcellularLocation>
</comment>
<feature type="domain" description="Vesicle tethering protein Uso1/P115-like head" evidence="5">
    <location>
        <begin position="339"/>
        <end position="635"/>
    </location>
</feature>
<dbReference type="InterPro" id="IPR016024">
    <property type="entry name" value="ARM-type_fold"/>
</dbReference>
<dbReference type="GO" id="GO:0000139">
    <property type="term" value="C:Golgi membrane"/>
    <property type="evidence" value="ECO:0007669"/>
    <property type="project" value="InterPro"/>
</dbReference>
<reference evidence="7" key="1">
    <citation type="journal article" date="2016" name="Nat. Commun.">
        <title>Genome analysis of three Pneumocystis species reveals adaptation mechanisms to life exclusively in mammalian hosts.</title>
        <authorList>
            <person name="Ma L."/>
            <person name="Chen Z."/>
            <person name="Huang D.W."/>
            <person name="Kutty G."/>
            <person name="Ishihara M."/>
            <person name="Wang H."/>
            <person name="Abouelleil A."/>
            <person name="Bishop L."/>
            <person name="Davey E."/>
            <person name="Deng R."/>
            <person name="Deng X."/>
            <person name="Fan L."/>
            <person name="Fantoni G."/>
            <person name="Fitzgerald M."/>
            <person name="Gogineni E."/>
            <person name="Goldberg J.M."/>
            <person name="Handley G."/>
            <person name="Hu X."/>
            <person name="Huber C."/>
            <person name="Jiao X."/>
            <person name="Jones K."/>
            <person name="Levin J.Z."/>
            <person name="Liu Y."/>
            <person name="Macdonald P."/>
            <person name="Melnikov A."/>
            <person name="Raley C."/>
            <person name="Sassi M."/>
            <person name="Sherman B.T."/>
            <person name="Song X."/>
            <person name="Sykes S."/>
            <person name="Tran B."/>
            <person name="Walsh L."/>
            <person name="Xia Y."/>
            <person name="Yang J."/>
            <person name="Young S."/>
            <person name="Zeng Q."/>
            <person name="Zheng X."/>
            <person name="Stephens R."/>
            <person name="Nusbaum C."/>
            <person name="Birren B.W."/>
            <person name="Azadi P."/>
            <person name="Lempicki R.A."/>
            <person name="Cuomo C.A."/>
            <person name="Kovacs J.A."/>
        </authorList>
    </citation>
    <scope>NUCLEOTIDE SEQUENCE [LARGE SCALE GENOMIC DNA]</scope>
    <source>
        <strain evidence="7">RU7</strain>
    </source>
</reference>
<gene>
    <name evidence="6" type="ORF">T551_01290</name>
</gene>
<dbReference type="GO" id="GO:0005783">
    <property type="term" value="C:endoplasmic reticulum"/>
    <property type="evidence" value="ECO:0007669"/>
    <property type="project" value="TreeGrafter"/>
</dbReference>
<dbReference type="InterPro" id="IPR006953">
    <property type="entry name" value="Vesicle_Uso1_P115_head"/>
</dbReference>
<dbReference type="GO" id="GO:0006886">
    <property type="term" value="P:intracellular protein transport"/>
    <property type="evidence" value="ECO:0007669"/>
    <property type="project" value="InterPro"/>
</dbReference>
<dbReference type="InterPro" id="IPR024095">
    <property type="entry name" value="Vesicle_P115"/>
</dbReference>
<dbReference type="OrthoDB" id="198977at2759"/>
<evidence type="ECO:0000256" key="4">
    <source>
        <dbReference type="SAM" id="Coils"/>
    </source>
</evidence>
<feature type="coiled-coil region" evidence="4">
    <location>
        <begin position="659"/>
        <end position="750"/>
    </location>
</feature>
<sequence length="886" mass="103153">MDFLFKGYNFFPQPKQQIAEETIMKLCDRLEHATLLEDRRAAVLGLKGFSREYPEAVIVGSLKGLIQSLLQDRHDCDILRITLETIVILFNNRNSIGNDDTSLWLADEFVLKNENFEILLDILKESDFYIRLYSVKIVSFIIKYRLIQVQECIFLSPIGISRVISLLDDKRDIIRNESILLLIAISNDNIELQKRAVFENVFDRILAIMQYEGGFLYGNMIISDCLILLQNLVRYNSSNQNWFREMGLFSKIKSFLDDVLSKEETNVLWDKQKLVNVASILEFIRLFVPKETLGNTLNQIAILKEGVFIKIIELSFSSDIPSMLQAEAVKTCSYLIKGNIDSQNFFSKSFLSLNNIQFSVDSEYNVVQHLFFIALSPLESKFSLKLASCYCFQSYISSDPSKRIDILIYVIDMFKKNDYSESRFYNPLSVILMFNATQKFSSFEIWFSCIILMHIIEENLEAKKLIREIVVGDPALGEEPVSCIQIISANLVSSLGYPSEYRASVAYLMLLVFWLFEDDKSISEFLNEGSTVQYLISVLQNSKIGIILQGLAATLLAIAYHFTDELSPISRGSLKLLIDRIGRDSFVNRIIQFKEHLLLKDYISLDYKENTDDIYIEDTFISFFKDNYGIIRKAIDKGPHLSLQIKKINIKNQELFENNVFLAEELEKKRVELLVLQEEKENYIQEQNLKIRNIMADLEIEKKNSDNMENEFIRKNDNLDFSLKKSQNELEKLSLENQELFLSLKNTEKELANIVGLRKKDNEDFNIVFNELKKDLGNYREIFSEVLDLRSFRDSLQSQLFQEKMSLQSCKNDLSQLQIKERKLMNEILELKDQKNELEKNFKEADESWLLVIEELEKKRKRDKCRLRELGDIVSETDDENENNEE</sequence>